<dbReference type="RefSeq" id="WP_238274739.1">
    <property type="nucleotide sequence ID" value="NZ_BPQR01000022.1"/>
</dbReference>
<name>A0ABQ4SUF5_9HYPH</name>
<accession>A0ABQ4SUF5</accession>
<keyword evidence="2" id="KW-1185">Reference proteome</keyword>
<gene>
    <name evidence="1" type="ORF">AOPFMNJM_1415</name>
</gene>
<reference evidence="1" key="2">
    <citation type="submission" date="2021-08" db="EMBL/GenBank/DDBJ databases">
        <authorList>
            <person name="Tani A."/>
            <person name="Ola A."/>
            <person name="Ogura Y."/>
            <person name="Katsura K."/>
            <person name="Hayashi T."/>
        </authorList>
    </citation>
    <scope>NUCLEOTIDE SEQUENCE</scope>
    <source>
        <strain evidence="1">LMG 23639</strain>
    </source>
</reference>
<sequence length="401" mass="44269">MSLASRHAVPTLLRDEGPAQPLQRVMLGKDVESGDRREAFIQDLIHRHPEVIPITEIEPAFSPLISICRELPTSAGFLDNLWLTPSGGIVLGEAKLFRNPEARREVIAQALDYARAIGSWHYDDLEQAARKAARRPDLCLWDMVRDSSDLDEASFVDAVERRLRQSRFLVLIIGDGIQEGVEALTNHLQLHAGLHVGLALVDLSIWNIGEGLLVVPRIPLRTLLVERGIVLFAPDAGVQIQAPTRMGTAEKGTSPKPYTASEPEFYEQLDQRRPGLSAKLRPFLDGLVELGVTPEFRRSVVLRWQAGPDITGSLGYVDIDGRGWFGDAWNTAVRLGQREAGDHYLQTLAGLIGGSVRRYDKSAPRVLGPDGKVVDVDPLLDRAPAWQKAMTQLVTTLTEVS</sequence>
<dbReference type="InterPro" id="IPR011856">
    <property type="entry name" value="tRNA_endonuc-like_dom_sf"/>
</dbReference>
<comment type="caution">
    <text evidence="1">The sequence shown here is derived from an EMBL/GenBank/DDBJ whole genome shotgun (WGS) entry which is preliminary data.</text>
</comment>
<reference evidence="1" key="1">
    <citation type="journal article" date="2021" name="Front. Microbiol.">
        <title>Comprehensive Comparative Genomics and Phenotyping of Methylobacterium Species.</title>
        <authorList>
            <person name="Alessa O."/>
            <person name="Ogura Y."/>
            <person name="Fujitani Y."/>
            <person name="Takami H."/>
            <person name="Hayashi T."/>
            <person name="Sahin N."/>
            <person name="Tani A."/>
        </authorList>
    </citation>
    <scope>NUCLEOTIDE SEQUENCE</scope>
    <source>
        <strain evidence="1">LMG 23639</strain>
    </source>
</reference>
<evidence type="ECO:0000313" key="1">
    <source>
        <dbReference type="EMBL" id="GJE06109.1"/>
    </source>
</evidence>
<proteinExistence type="predicted"/>
<evidence type="ECO:0008006" key="3">
    <source>
        <dbReference type="Google" id="ProtNLM"/>
    </source>
</evidence>
<dbReference type="Proteomes" id="UP001055102">
    <property type="component" value="Unassembled WGS sequence"/>
</dbReference>
<organism evidence="1 2">
    <name type="scientific">Methylobacterium jeotgali</name>
    <dbReference type="NCBI Taxonomy" id="381630"/>
    <lineage>
        <taxon>Bacteria</taxon>
        <taxon>Pseudomonadati</taxon>
        <taxon>Pseudomonadota</taxon>
        <taxon>Alphaproteobacteria</taxon>
        <taxon>Hyphomicrobiales</taxon>
        <taxon>Methylobacteriaceae</taxon>
        <taxon>Methylobacterium</taxon>
    </lineage>
</organism>
<dbReference type="EMBL" id="BPQR01000022">
    <property type="protein sequence ID" value="GJE06109.1"/>
    <property type="molecule type" value="Genomic_DNA"/>
</dbReference>
<dbReference type="Gene3D" id="3.40.1350.10">
    <property type="match status" value="1"/>
</dbReference>
<protein>
    <recommendedName>
        <fullName evidence="3">DUF4268 domain-containing protein</fullName>
    </recommendedName>
</protein>
<evidence type="ECO:0000313" key="2">
    <source>
        <dbReference type="Proteomes" id="UP001055102"/>
    </source>
</evidence>